<evidence type="ECO:0000313" key="6">
    <source>
        <dbReference type="Proteomes" id="UP001397290"/>
    </source>
</evidence>
<dbReference type="Proteomes" id="UP001397290">
    <property type="component" value="Unassembled WGS sequence"/>
</dbReference>
<dbReference type="Pfam" id="PF01593">
    <property type="entry name" value="Amino_oxidase"/>
    <property type="match status" value="1"/>
</dbReference>
<dbReference type="PANTHER" id="PTHR43563:SF14">
    <property type="entry name" value="AMINE OXIDASE"/>
    <property type="match status" value="1"/>
</dbReference>
<dbReference type="InterPro" id="IPR050703">
    <property type="entry name" value="Flavin_MAO"/>
</dbReference>
<evidence type="ECO:0000256" key="3">
    <source>
        <dbReference type="ARBA" id="ARBA00048448"/>
    </source>
</evidence>
<gene>
    <name evidence="5" type="ORF">G3M48_000918</name>
</gene>
<dbReference type="EC" id="1.4.3.4" evidence="2"/>
<comment type="catalytic activity">
    <reaction evidence="3">
        <text>a secondary aliphatic amine + O2 + H2O = a primary amine + an aldehyde + H2O2</text>
        <dbReference type="Rhea" id="RHEA:26414"/>
        <dbReference type="ChEBI" id="CHEBI:15377"/>
        <dbReference type="ChEBI" id="CHEBI:15379"/>
        <dbReference type="ChEBI" id="CHEBI:16240"/>
        <dbReference type="ChEBI" id="CHEBI:17478"/>
        <dbReference type="ChEBI" id="CHEBI:58855"/>
        <dbReference type="ChEBI" id="CHEBI:65296"/>
        <dbReference type="EC" id="1.4.3.4"/>
    </reaction>
</comment>
<dbReference type="PANTHER" id="PTHR43563">
    <property type="entry name" value="AMINE OXIDASE"/>
    <property type="match status" value="1"/>
</dbReference>
<dbReference type="GO" id="GO:0097621">
    <property type="term" value="F:monoamine oxidase activity"/>
    <property type="evidence" value="ECO:0007669"/>
    <property type="project" value="UniProtKB-EC"/>
</dbReference>
<dbReference type="AlphaFoldDB" id="A0AAW0S0S2"/>
<comment type="similarity">
    <text evidence="1">Belongs to the flavin monoamine oxidase family.</text>
</comment>
<organism evidence="5 6">
    <name type="scientific">Beauveria asiatica</name>
    <dbReference type="NCBI Taxonomy" id="1069075"/>
    <lineage>
        <taxon>Eukaryota</taxon>
        <taxon>Fungi</taxon>
        <taxon>Dikarya</taxon>
        <taxon>Ascomycota</taxon>
        <taxon>Pezizomycotina</taxon>
        <taxon>Sordariomycetes</taxon>
        <taxon>Hypocreomycetidae</taxon>
        <taxon>Hypocreales</taxon>
        <taxon>Cordycipitaceae</taxon>
        <taxon>Beauveria</taxon>
    </lineage>
</organism>
<dbReference type="InterPro" id="IPR002937">
    <property type="entry name" value="Amino_oxidase"/>
</dbReference>
<protein>
    <recommendedName>
        <fullName evidence="2">monoamine oxidase</fullName>
        <ecNumber evidence="2">1.4.3.4</ecNumber>
    </recommendedName>
</protein>
<evidence type="ECO:0000259" key="4">
    <source>
        <dbReference type="Pfam" id="PF01593"/>
    </source>
</evidence>
<evidence type="ECO:0000256" key="2">
    <source>
        <dbReference type="ARBA" id="ARBA00012804"/>
    </source>
</evidence>
<dbReference type="Gene3D" id="3.50.50.60">
    <property type="entry name" value="FAD/NAD(P)-binding domain"/>
    <property type="match status" value="1"/>
</dbReference>
<dbReference type="EMBL" id="JAAHCF010000123">
    <property type="protein sequence ID" value="KAK8147855.1"/>
    <property type="molecule type" value="Genomic_DNA"/>
</dbReference>
<name>A0AAW0S0S2_9HYPO</name>
<comment type="caution">
    <text evidence="5">The sequence shown here is derived from an EMBL/GenBank/DDBJ whole genome shotgun (WGS) entry which is preliminary data.</text>
</comment>
<keyword evidence="6" id="KW-1185">Reference proteome</keyword>
<dbReference type="InterPro" id="IPR036188">
    <property type="entry name" value="FAD/NAD-bd_sf"/>
</dbReference>
<feature type="domain" description="Amine oxidase" evidence="4">
    <location>
        <begin position="12"/>
        <end position="46"/>
    </location>
</feature>
<dbReference type="SUPFAM" id="SSF51905">
    <property type="entry name" value="FAD/NAD(P)-binding domain"/>
    <property type="match status" value="1"/>
</dbReference>
<evidence type="ECO:0000313" key="5">
    <source>
        <dbReference type="EMBL" id="KAK8147855.1"/>
    </source>
</evidence>
<accession>A0AAW0S0S2</accession>
<evidence type="ECO:0000256" key="1">
    <source>
        <dbReference type="ARBA" id="ARBA00005995"/>
    </source>
</evidence>
<reference evidence="5 6" key="1">
    <citation type="submission" date="2020-02" db="EMBL/GenBank/DDBJ databases">
        <title>Comparative genomics of the hypocrealean fungal genus Beauvera.</title>
        <authorList>
            <person name="Showalter D.N."/>
            <person name="Bushley K.E."/>
            <person name="Rehner S.A."/>
        </authorList>
    </citation>
    <scope>NUCLEOTIDE SEQUENCE [LARGE SCALE GENOMIC DNA]</scope>
    <source>
        <strain evidence="5 6">ARSEF4384</strain>
    </source>
</reference>
<sequence>MTSAAGQSIRDHYKHVHFIGTETSYVWKGYMEGAVLSGIRGAKEVIAALQCNETTTQQPTSIAATLQHNETATSNVDQRPFSAAVTPEYTGPSSIAATPKFTEVVTSGLDQRLVLACWPSTPKLIGEPSR</sequence>
<proteinExistence type="inferred from homology"/>